<dbReference type="OrthoDB" id="2020776at2759"/>
<accession>A0A1S4CSD1</accession>
<name>A0A1S4CSD1_TOBAC</name>
<protein>
    <submittedName>
        <fullName evidence="2">Uncharacterized protein DDB_G0271670-like isoform X1</fullName>
    </submittedName>
</protein>
<gene>
    <name evidence="2" type="primary">LOC107822041</name>
</gene>
<dbReference type="GeneID" id="107822041"/>
<dbReference type="AlphaFoldDB" id="A0A1S4CSD1"/>
<reference evidence="1" key="1">
    <citation type="journal article" date="2014" name="Nat. Commun.">
        <title>The tobacco genome sequence and its comparison with those of tomato and potato.</title>
        <authorList>
            <person name="Sierro N."/>
            <person name="Battey J.N."/>
            <person name="Ouadi S."/>
            <person name="Bakaher N."/>
            <person name="Bovet L."/>
            <person name="Willig A."/>
            <person name="Goepfert S."/>
            <person name="Peitsch M.C."/>
            <person name="Ivanov N.V."/>
        </authorList>
    </citation>
    <scope>NUCLEOTIDE SEQUENCE [LARGE SCALE GENOMIC DNA]</scope>
</reference>
<evidence type="ECO:0000313" key="2">
    <source>
        <dbReference type="RefSeq" id="XP_016504013.1"/>
    </source>
</evidence>
<dbReference type="PANTHER" id="PTHR35310:SF2">
    <property type="match status" value="1"/>
</dbReference>
<dbReference type="RefSeq" id="XP_016504013.1">
    <property type="nucleotide sequence ID" value="XM_016648527.1"/>
</dbReference>
<dbReference type="KEGG" id="nta:107822041"/>
<dbReference type="PANTHER" id="PTHR35310">
    <property type="entry name" value="CELL WALL INTEGRITY/STRESS RESPONSE COMPONENT-LIKE PROTEIN"/>
    <property type="match status" value="1"/>
</dbReference>
<evidence type="ECO:0000313" key="1">
    <source>
        <dbReference type="Proteomes" id="UP000790787"/>
    </source>
</evidence>
<reference evidence="2" key="2">
    <citation type="submission" date="2025-08" db="UniProtKB">
        <authorList>
            <consortium name="RefSeq"/>
        </authorList>
    </citation>
    <scope>IDENTIFICATION</scope>
</reference>
<organism evidence="1 2">
    <name type="scientific">Nicotiana tabacum</name>
    <name type="common">Common tobacco</name>
    <dbReference type="NCBI Taxonomy" id="4097"/>
    <lineage>
        <taxon>Eukaryota</taxon>
        <taxon>Viridiplantae</taxon>
        <taxon>Streptophyta</taxon>
        <taxon>Embryophyta</taxon>
        <taxon>Tracheophyta</taxon>
        <taxon>Spermatophyta</taxon>
        <taxon>Magnoliopsida</taxon>
        <taxon>eudicotyledons</taxon>
        <taxon>Gunneridae</taxon>
        <taxon>Pentapetalae</taxon>
        <taxon>asterids</taxon>
        <taxon>lamiids</taxon>
        <taxon>Solanales</taxon>
        <taxon>Solanaceae</taxon>
        <taxon>Nicotianoideae</taxon>
        <taxon>Nicotianeae</taxon>
        <taxon>Nicotiana</taxon>
    </lineage>
</organism>
<sequence>MAPLTTQQSCSFSKVLLVLCLVLVLLSSSFISAQSQDHNNASSTRIRRMLELDIDDDNDDDFLQPIKKKSSSTIDDSPQPIKKKSNLTSLSSSKKNQTKLVKSTLSSSKNQTKLAKISSSSSSFGSIKNQTKLAKISSSSSSFGSIKNQTKLAETKLSLSDSVSNSIKNQTKLAKTKRISSDSVSGSTKNKTKLIKPTTEEKFALKSQLKKLNSTSTKSLNSNKTTSFSTKKSSSDLSKISSSFPKNKTTKATTTKDLNESKSNKNQTKNQSSTNKNPKKETTQKNSQPYWLENDEDDLLLGFRDLPSKFQETLLPDLERISKTSQVYLNKANKEITKNFKPIVGNKYAPTIASVISFAFILIPLILVSLIFNRIKAYFSLQRLLIFIQVYLSIYFSILCLSSLVTGLEPLKFFYATAQSTYICLQLLQTLAYVLYLLMLLMYLVLVFSTETGPITKIIGLAQTFVGFAVGLHYYMTVFHKAVLRQPPKTSWRIHAIYATCFLLICLLTRAERTKKTYLVEGGEEGKKS</sequence>
<dbReference type="STRING" id="4097.A0A1S4CSD1"/>
<keyword evidence="1" id="KW-1185">Reference proteome</keyword>
<dbReference type="Proteomes" id="UP000790787">
    <property type="component" value="Chromosome 13"/>
</dbReference>
<proteinExistence type="predicted"/>
<dbReference type="PaxDb" id="4097-A0A1S4CSD1"/>